<dbReference type="InterPro" id="IPR028974">
    <property type="entry name" value="TSP_type-3_rpt"/>
</dbReference>
<dbReference type="SUPFAM" id="SSF141072">
    <property type="entry name" value="CalX-like"/>
    <property type="match status" value="2"/>
</dbReference>
<keyword evidence="4" id="KW-0406">Ion transport</keyword>
<comment type="caution">
    <text evidence="7">The sequence shown here is derived from an EMBL/GenBank/DDBJ whole genome shotgun (WGS) entry which is preliminary data.</text>
</comment>
<feature type="region of interest" description="Disordered" evidence="5">
    <location>
        <begin position="1317"/>
        <end position="1345"/>
    </location>
</feature>
<evidence type="ECO:0000313" key="8">
    <source>
        <dbReference type="Proteomes" id="UP000248584"/>
    </source>
</evidence>
<dbReference type="Pfam" id="PF03160">
    <property type="entry name" value="Calx-beta"/>
    <property type="match status" value="2"/>
</dbReference>
<keyword evidence="1" id="KW-0732">Signal</keyword>
<feature type="region of interest" description="Disordered" evidence="5">
    <location>
        <begin position="550"/>
        <end position="582"/>
    </location>
</feature>
<feature type="compositionally biased region" description="Acidic residues" evidence="5">
    <location>
        <begin position="878"/>
        <end position="890"/>
    </location>
</feature>
<accession>A0ABX5PZJ6</accession>
<name>A0ABX5PZJ6_9FLAO</name>
<reference evidence="7 8" key="1">
    <citation type="submission" date="2018-06" db="EMBL/GenBank/DDBJ databases">
        <title>Genomic Encyclopedia of Archaeal and Bacterial Type Strains, Phase II (KMG-II): from individual species to whole genera.</title>
        <authorList>
            <person name="Goeker M."/>
        </authorList>
    </citation>
    <scope>NUCLEOTIDE SEQUENCE [LARGE SCALE GENOMIC DNA]</scope>
    <source>
        <strain evidence="7 8">DSM 17205</strain>
    </source>
</reference>
<feature type="region of interest" description="Disordered" evidence="5">
    <location>
        <begin position="855"/>
        <end position="890"/>
    </location>
</feature>
<dbReference type="EMBL" id="QKZR01000002">
    <property type="protein sequence ID" value="PZX41166.1"/>
    <property type="molecule type" value="Genomic_DNA"/>
</dbReference>
<dbReference type="InterPro" id="IPR003644">
    <property type="entry name" value="Calx_beta"/>
</dbReference>
<dbReference type="InterPro" id="IPR038081">
    <property type="entry name" value="CalX-like_sf"/>
</dbReference>
<dbReference type="Gene3D" id="2.60.40.10">
    <property type="entry name" value="Immunoglobulins"/>
    <property type="match status" value="1"/>
</dbReference>
<protein>
    <submittedName>
        <fullName evidence="7">Calx-beta domain-containing protein</fullName>
    </submittedName>
</protein>
<proteinExistence type="predicted"/>
<evidence type="ECO:0000256" key="2">
    <source>
        <dbReference type="ARBA" id="ARBA00022737"/>
    </source>
</evidence>
<feature type="domain" description="Calx-beta" evidence="6">
    <location>
        <begin position="1554"/>
        <end position="1651"/>
    </location>
</feature>
<keyword evidence="3" id="KW-0106">Calcium</keyword>
<evidence type="ECO:0000256" key="5">
    <source>
        <dbReference type="SAM" id="MobiDB-lite"/>
    </source>
</evidence>
<dbReference type="Gene3D" id="4.10.1080.10">
    <property type="entry name" value="TSP type-3 repeat"/>
    <property type="match status" value="1"/>
</dbReference>
<sequence>MRNFTPFFIEKVKSFLIVILLLSSFLSYSQLTLDFQNATINNGGLDLEVGTQYRFANVGVDPESGNAVDCLVTIAAANACSLTQFDDNTSILATGVSDFNPILQIDGATIVNGSSEGGYVDFLFEFVWNADNSVPIFIETDTFTYDIDGNNGDIREYIEIDGFRSYTINSPSELDFVAPNRFESRTDLVNPGITAADQWIARTRYLFNSSFTYRAGVMRDAGTSTTARLVGLAFQPVGFSNPTTVTVDSDGDGLTDDVDLDDDNDGILDIVECFTAPTVTGTFDTSNTSFGFTGTGGTGPAELDFVEINSIQYNNFILPDTYVSSFPTADDADVYEELNNTSGQNTGPTGANIENPTWDNLILAAFRDPNFNHYQALSNGILATDFYTLTYDTPIPVSGESFILTSERDGNNGFIITMFDANGNTLGTENIDPADGDYIDTGIPTRLTGQNINISVIALSDIVPAGSLIKSIRVAPLTAGDGGDGKVFIVSGGFTCVDTDGDSVIDSLDLDADNDGIYDAEEAGHGQPYIDGRVTGPVGTDGVPDSVQATGQEDNGTVNYTIQDSDGGLQEPDWRDTDSDEDGCSDANEAYFDQNADGGDDGQYGVDPAAVNGSNGLVIAASYSTATPVDSNGNSIDDYTESGPDVDGNGVPDSCLIPVDTDGDGVFDNNDIDDDNDGILDIVESQGLGDPSQDNDGDGILNYQDADFCTLNVNGVCALLDGDNDGLPNHLDLDSDGDGIPDNNEAQVTLGYIAATDSNSDGIPDVNANGLPTSYDFNGDELGLLPVNTDTVDQPDYLDLNSDNQGANDTIEAGLTLLGVDEDNDGLDDAIDTTPGPIGTYADPNGTINDTAILPDTDNDLNEGGNVDFRDRRLPNDADGDGVNDIDDLDDDNDGITDVVEGFEFFTDNSTTCTGQTYNFTGATLISGTAGNVGARYRFPSVRTGVDAIIEITQRSAGATLNSIDNASGDPNAWQPVINYTAASSGDLTVSFRIELVDSVTSLPATVERIGGFIQDIDSDGTGRIREFYRLNNLVGYSLNEPTNVIAQDLPGGLTQFRANGTGSAPIEPVDTNPAYKVFFQRQDVNQFNYVIGVTKNINSTASRFYSIQFDECVIDDFGSNPTIVILNAPDQDGDLTPNYLDDDSDGDGCSDTVEAGFIDAFAKADEDGILGNAAPESVDGNGLVTSGEMGQGYTSPAMTGTTTFDFLDPAINIACSTTLDINKTSTFNPLTGIINYTYEVLNSGTNFAFDIDVVENLGTFTGNNTPVPVPVYSSGGTNEGGNPAIIDLRPGATLFFTATYTINQTDINTGQVDNQATASATDDNGDPISDISDDGNDGDGNVDDDITVTLLPSGSVNGHLYSDINGNGTQDVGEPDLNNVDVVITPTNGSPVTVTTDVDGNYIATVLVGTASVDIDNTDLPLNSIQTEGTDPTNVTVTDGNNVFEEDNGFTLPSITIGNVTVTEGTDAIATVPVSIDNPSSVDTVVSITTVDNTAEDPSDYTSTTVTATIPAGQTTVDVTIPIIDDNVGEPTEDFNVNGTVVSGNTSNTDPSGTVTVLDDDTPSVTIGNVSVTEGTDATATVPVSIDNPSSVDTVVNITTVDNTAEDPSDYTTTTVTATIPAGQTTVNVSIPITDDNVGEPTEDFNVNGTVVSGNTSNSSDSGTVTITDNDTPAFSVGDVTVAEDGGSASVPV</sequence>
<feature type="non-terminal residue" evidence="7">
    <location>
        <position position="1694"/>
    </location>
</feature>
<dbReference type="RefSeq" id="WP_276527234.1">
    <property type="nucleotide sequence ID" value="NZ_QKZR01000002.1"/>
</dbReference>
<dbReference type="InterPro" id="IPR013783">
    <property type="entry name" value="Ig-like_fold"/>
</dbReference>
<evidence type="ECO:0000256" key="4">
    <source>
        <dbReference type="ARBA" id="ARBA00023065"/>
    </source>
</evidence>
<dbReference type="SUPFAM" id="SSF103647">
    <property type="entry name" value="TSP type-3 repeat"/>
    <property type="match status" value="2"/>
</dbReference>
<evidence type="ECO:0000259" key="6">
    <source>
        <dbReference type="SMART" id="SM00237"/>
    </source>
</evidence>
<dbReference type="InterPro" id="IPR055354">
    <property type="entry name" value="DUF7507"/>
</dbReference>
<dbReference type="PANTHER" id="PTHR11878">
    <property type="entry name" value="SODIUM/CALCIUM EXCHANGER"/>
    <property type="match status" value="1"/>
</dbReference>
<keyword evidence="4" id="KW-0813">Transport</keyword>
<keyword evidence="2" id="KW-0677">Repeat</keyword>
<dbReference type="Gene3D" id="2.60.40.2030">
    <property type="match status" value="2"/>
</dbReference>
<keyword evidence="8" id="KW-1185">Reference proteome</keyword>
<organism evidence="7 8">
    <name type="scientific">Nonlabens dokdonensis</name>
    <dbReference type="NCBI Taxonomy" id="328515"/>
    <lineage>
        <taxon>Bacteria</taxon>
        <taxon>Pseudomonadati</taxon>
        <taxon>Bacteroidota</taxon>
        <taxon>Flavobacteriia</taxon>
        <taxon>Flavobacteriales</taxon>
        <taxon>Flavobacteriaceae</taxon>
        <taxon>Nonlabens</taxon>
    </lineage>
</organism>
<evidence type="ECO:0000256" key="1">
    <source>
        <dbReference type="ARBA" id="ARBA00022729"/>
    </source>
</evidence>
<dbReference type="PANTHER" id="PTHR11878:SF65">
    <property type="entry name" value="NA_CA-EXCHANGE PROTEIN, ISOFORM G"/>
    <property type="match status" value="1"/>
</dbReference>
<feature type="compositionally biased region" description="Acidic residues" evidence="5">
    <location>
        <begin position="1332"/>
        <end position="1345"/>
    </location>
</feature>
<dbReference type="SMART" id="SM00237">
    <property type="entry name" value="Calx_beta"/>
    <property type="match status" value="2"/>
</dbReference>
<evidence type="ECO:0000313" key="7">
    <source>
        <dbReference type="EMBL" id="PZX41166.1"/>
    </source>
</evidence>
<evidence type="ECO:0000256" key="3">
    <source>
        <dbReference type="ARBA" id="ARBA00022837"/>
    </source>
</evidence>
<dbReference type="Pfam" id="PF24346">
    <property type="entry name" value="DUF7507"/>
    <property type="match status" value="1"/>
</dbReference>
<dbReference type="InterPro" id="IPR051171">
    <property type="entry name" value="CaCA"/>
</dbReference>
<feature type="domain" description="Calx-beta" evidence="6">
    <location>
        <begin position="1442"/>
        <end position="1541"/>
    </location>
</feature>
<feature type="compositionally biased region" description="Polar residues" evidence="5">
    <location>
        <begin position="550"/>
        <end position="564"/>
    </location>
</feature>
<gene>
    <name evidence="7" type="ORF">LX97_01953</name>
</gene>
<dbReference type="Proteomes" id="UP000248584">
    <property type="component" value="Unassembled WGS sequence"/>
</dbReference>